<evidence type="ECO:0000313" key="2">
    <source>
        <dbReference type="Proteomes" id="UP000461880"/>
    </source>
</evidence>
<comment type="caution">
    <text evidence="1">The sequence shown here is derived from an EMBL/GenBank/DDBJ whole genome shotgun (WGS) entry which is preliminary data.</text>
</comment>
<organism evidence="1 2">
    <name type="scientific">Stecheria intestinalis</name>
    <dbReference type="NCBI Taxonomy" id="2606630"/>
    <lineage>
        <taxon>Bacteria</taxon>
        <taxon>Bacillati</taxon>
        <taxon>Bacillota</taxon>
        <taxon>Erysipelotrichia</taxon>
        <taxon>Erysipelotrichales</taxon>
        <taxon>Erysipelotrichaceae</taxon>
        <taxon>Stecheria</taxon>
    </lineage>
</organism>
<dbReference type="Proteomes" id="UP000461880">
    <property type="component" value="Unassembled WGS sequence"/>
</dbReference>
<sequence>MNLLNTEILNYAILSSFAKQKAPGSPHPIATALEQEETLSRLGEAAILLNEMDWHPCLIGCGELASSVLYALYHCGLPLKRQELAETCTWIGMNRAEADRLFYELWIGHEESGTYGILSDRLSESIARAIFTLYGPNRFHSSDSGSVKDGIRRMGTVLSEKDSAFAQYQAECSFVLAFCRNLSEEMEAPVSFQEAAMLLASLKDHAFTEEPLYPENACAVLSCMVQEMYRSLPGFEGASSRKENGLSETERILTALHRDYSL</sequence>
<dbReference type="AlphaFoldDB" id="A0A7X2TG35"/>
<name>A0A7X2TG35_9FIRM</name>
<dbReference type="EMBL" id="VUMN01000007">
    <property type="protein sequence ID" value="MSS58101.1"/>
    <property type="molecule type" value="Genomic_DNA"/>
</dbReference>
<proteinExistence type="predicted"/>
<accession>A0A7X2TG35</accession>
<dbReference type="RefSeq" id="WP_105303527.1">
    <property type="nucleotide sequence ID" value="NZ_JAQXPC010000023.1"/>
</dbReference>
<evidence type="ECO:0000313" key="1">
    <source>
        <dbReference type="EMBL" id="MSS58101.1"/>
    </source>
</evidence>
<protein>
    <submittedName>
        <fullName evidence="1">Uncharacterized protein</fullName>
    </submittedName>
</protein>
<reference evidence="1 2" key="1">
    <citation type="submission" date="2019-08" db="EMBL/GenBank/DDBJ databases">
        <title>In-depth cultivation of the pig gut microbiome towards novel bacterial diversity and tailored functional studies.</title>
        <authorList>
            <person name="Wylensek D."/>
            <person name="Hitch T.C.A."/>
            <person name="Clavel T."/>
        </authorList>
    </citation>
    <scope>NUCLEOTIDE SEQUENCE [LARGE SCALE GENOMIC DNA]</scope>
    <source>
        <strain evidence="1 2">Oil+RF-744-GAM-WT-6</strain>
    </source>
</reference>
<keyword evidence="2" id="KW-1185">Reference proteome</keyword>
<gene>
    <name evidence="1" type="ORF">FYJ51_04195</name>
</gene>